<protein>
    <submittedName>
        <fullName evidence="1">DEAD/DEAH box helicase</fullName>
    </submittedName>
</protein>
<sequence>ERGAPVRRTATAESAELLTDLAVQGVRTVAFVRSRRGSELISLIAQERLAAVDRGLASRVAAYRGGYLPEERRALEQALHTGELLG</sequence>
<gene>
    <name evidence="1" type="ORF">KDA82_41655</name>
</gene>
<reference evidence="1" key="1">
    <citation type="submission" date="2021-04" db="EMBL/GenBank/DDBJ databases">
        <title>Sequencing of actinobacteria type strains.</title>
        <authorList>
            <person name="Nguyen G.-S."/>
            <person name="Wentzel A."/>
        </authorList>
    </citation>
    <scope>NUCLEOTIDE SEQUENCE</scope>
    <source>
        <strain evidence="1">DSM 42095</strain>
    </source>
</reference>
<accession>A0A8T4J6N1</accession>
<keyword evidence="2" id="KW-1185">Reference proteome</keyword>
<dbReference type="InterPro" id="IPR027417">
    <property type="entry name" value="P-loop_NTPase"/>
</dbReference>
<proteinExistence type="predicted"/>
<dbReference type="PANTHER" id="PTHR47957">
    <property type="entry name" value="ATP-DEPENDENT HELICASE HRQ1"/>
    <property type="match status" value="1"/>
</dbReference>
<dbReference type="SUPFAM" id="SSF52540">
    <property type="entry name" value="P-loop containing nucleoside triphosphate hydrolases"/>
    <property type="match status" value="1"/>
</dbReference>
<dbReference type="AlphaFoldDB" id="A0A8T4J6N1"/>
<evidence type="ECO:0000313" key="1">
    <source>
        <dbReference type="EMBL" id="MBR7679328.1"/>
    </source>
</evidence>
<keyword evidence="1" id="KW-0067">ATP-binding</keyword>
<dbReference type="GO" id="GO:0043138">
    <property type="term" value="F:3'-5' DNA helicase activity"/>
    <property type="evidence" value="ECO:0007669"/>
    <property type="project" value="TreeGrafter"/>
</dbReference>
<comment type="caution">
    <text evidence="1">The sequence shown here is derived from an EMBL/GenBank/DDBJ whole genome shotgun (WGS) entry which is preliminary data.</text>
</comment>
<dbReference type="EMBL" id="JAGSMN010002555">
    <property type="protein sequence ID" value="MBR7679328.1"/>
    <property type="molecule type" value="Genomic_DNA"/>
</dbReference>
<dbReference type="GO" id="GO:0006289">
    <property type="term" value="P:nucleotide-excision repair"/>
    <property type="evidence" value="ECO:0007669"/>
    <property type="project" value="TreeGrafter"/>
</dbReference>
<dbReference type="GO" id="GO:0036297">
    <property type="term" value="P:interstrand cross-link repair"/>
    <property type="evidence" value="ECO:0007669"/>
    <property type="project" value="TreeGrafter"/>
</dbReference>
<keyword evidence="1" id="KW-0378">Hydrolase</keyword>
<evidence type="ECO:0000313" key="2">
    <source>
        <dbReference type="Proteomes" id="UP000675554"/>
    </source>
</evidence>
<keyword evidence="1" id="KW-0547">Nucleotide-binding</keyword>
<name>A0A8T4J6N1_9ACTN</name>
<feature type="non-terminal residue" evidence="1">
    <location>
        <position position="1"/>
    </location>
</feature>
<organism evidence="1 2">
    <name type="scientific">Streptomyces daliensis</name>
    <dbReference type="NCBI Taxonomy" id="299421"/>
    <lineage>
        <taxon>Bacteria</taxon>
        <taxon>Bacillati</taxon>
        <taxon>Actinomycetota</taxon>
        <taxon>Actinomycetes</taxon>
        <taxon>Kitasatosporales</taxon>
        <taxon>Streptomycetaceae</taxon>
        <taxon>Streptomyces</taxon>
    </lineage>
</organism>
<dbReference type="Proteomes" id="UP000675554">
    <property type="component" value="Unassembled WGS sequence"/>
</dbReference>
<dbReference type="PANTHER" id="PTHR47957:SF3">
    <property type="entry name" value="ATP-DEPENDENT HELICASE HRQ1"/>
    <property type="match status" value="1"/>
</dbReference>
<feature type="non-terminal residue" evidence="1">
    <location>
        <position position="86"/>
    </location>
</feature>
<keyword evidence="1" id="KW-0347">Helicase</keyword>